<evidence type="ECO:0000313" key="3">
    <source>
        <dbReference type="Proteomes" id="UP000011087"/>
    </source>
</evidence>
<sequence>MDVDRVIEHLFPNLDAKKKYIAEQAIAAVVYHQDWLRKTMPANHPLFETELFSYHEFLPLLSRYISIDGNGRRPTGLPPHVMTIRSMEEMKGAMEDVMEDAQDDGGEVEDETVNDNAEGDESRLLPTNFKWVKANARAIYTQWHFGNREKGYPAYKTLKPRHFYTKDQKKRLSDLRYLVREIEIEARALGVFGHLSWMTVVDLLRKSGRGRRM</sequence>
<dbReference type="EnsemblProtists" id="EKX32111">
    <property type="protein sequence ID" value="EKX32111"/>
    <property type="gene ID" value="GUITHDRAFT_82584"/>
</dbReference>
<dbReference type="HOGENOM" id="CLU_1226791_0_0_1"/>
<organism evidence="1">
    <name type="scientific">Guillardia theta (strain CCMP2712)</name>
    <name type="common">Cryptophyte</name>
    <dbReference type="NCBI Taxonomy" id="905079"/>
    <lineage>
        <taxon>Eukaryota</taxon>
        <taxon>Cryptophyceae</taxon>
        <taxon>Pyrenomonadales</taxon>
        <taxon>Geminigeraceae</taxon>
        <taxon>Guillardia</taxon>
    </lineage>
</organism>
<dbReference type="AlphaFoldDB" id="L1I778"/>
<accession>L1I778</accession>
<evidence type="ECO:0000313" key="1">
    <source>
        <dbReference type="EMBL" id="EKX32111.1"/>
    </source>
</evidence>
<dbReference type="OrthoDB" id="128611at2759"/>
<dbReference type="EMBL" id="JH993210">
    <property type="protein sequence ID" value="EKX32111.1"/>
    <property type="molecule type" value="Genomic_DNA"/>
</dbReference>
<reference evidence="2" key="3">
    <citation type="submission" date="2016-03" db="UniProtKB">
        <authorList>
            <consortium name="EnsemblProtists"/>
        </authorList>
    </citation>
    <scope>IDENTIFICATION</scope>
</reference>
<dbReference type="RefSeq" id="XP_005819091.1">
    <property type="nucleotide sequence ID" value="XM_005819034.1"/>
</dbReference>
<dbReference type="GeneID" id="17288855"/>
<gene>
    <name evidence="1" type="ORF">GUITHDRAFT_82584</name>
</gene>
<dbReference type="eggNOG" id="ENOG502SU0R">
    <property type="taxonomic scope" value="Eukaryota"/>
</dbReference>
<dbReference type="PaxDb" id="55529-EKX32111"/>
<dbReference type="Proteomes" id="UP000011087">
    <property type="component" value="Unassembled WGS sequence"/>
</dbReference>
<name>L1I778_GUITC</name>
<proteinExistence type="predicted"/>
<evidence type="ECO:0000313" key="2">
    <source>
        <dbReference type="EnsemblProtists" id="EKX32111"/>
    </source>
</evidence>
<protein>
    <submittedName>
        <fullName evidence="1 2">Uncharacterized protein</fullName>
    </submittedName>
</protein>
<keyword evidence="3" id="KW-1185">Reference proteome</keyword>
<dbReference type="KEGG" id="gtt:GUITHDRAFT_82584"/>
<reference evidence="3" key="2">
    <citation type="submission" date="2012-11" db="EMBL/GenBank/DDBJ databases">
        <authorList>
            <person name="Kuo A."/>
            <person name="Curtis B.A."/>
            <person name="Tanifuji G."/>
            <person name="Burki F."/>
            <person name="Gruber A."/>
            <person name="Irimia M."/>
            <person name="Maruyama S."/>
            <person name="Arias M.C."/>
            <person name="Ball S.G."/>
            <person name="Gile G.H."/>
            <person name="Hirakawa Y."/>
            <person name="Hopkins J.F."/>
            <person name="Rensing S.A."/>
            <person name="Schmutz J."/>
            <person name="Symeonidi A."/>
            <person name="Elias M."/>
            <person name="Eveleigh R.J."/>
            <person name="Herman E.K."/>
            <person name="Klute M.J."/>
            <person name="Nakayama T."/>
            <person name="Obornik M."/>
            <person name="Reyes-Prieto A."/>
            <person name="Armbrust E.V."/>
            <person name="Aves S.J."/>
            <person name="Beiko R.G."/>
            <person name="Coutinho P."/>
            <person name="Dacks J.B."/>
            <person name="Durnford D.G."/>
            <person name="Fast N.M."/>
            <person name="Green B.R."/>
            <person name="Grisdale C."/>
            <person name="Hempe F."/>
            <person name="Henrissat B."/>
            <person name="Hoppner M.P."/>
            <person name="Ishida K.-I."/>
            <person name="Kim E."/>
            <person name="Koreny L."/>
            <person name="Kroth P.G."/>
            <person name="Liu Y."/>
            <person name="Malik S.-B."/>
            <person name="Maier U.G."/>
            <person name="McRose D."/>
            <person name="Mock T."/>
            <person name="Neilson J.A."/>
            <person name="Onodera N.T."/>
            <person name="Poole A.M."/>
            <person name="Pritham E.J."/>
            <person name="Richards T.A."/>
            <person name="Rocap G."/>
            <person name="Roy S.W."/>
            <person name="Sarai C."/>
            <person name="Schaack S."/>
            <person name="Shirato S."/>
            <person name="Slamovits C.H."/>
            <person name="Spencer D.F."/>
            <person name="Suzuki S."/>
            <person name="Worden A.Z."/>
            <person name="Zauner S."/>
            <person name="Barry K."/>
            <person name="Bell C."/>
            <person name="Bharti A.K."/>
            <person name="Crow J.A."/>
            <person name="Grimwood J."/>
            <person name="Kramer R."/>
            <person name="Lindquist E."/>
            <person name="Lucas S."/>
            <person name="Salamov A."/>
            <person name="McFadden G.I."/>
            <person name="Lane C.E."/>
            <person name="Keeling P.J."/>
            <person name="Gray M.W."/>
            <person name="Grigoriev I.V."/>
            <person name="Archibald J.M."/>
        </authorList>
    </citation>
    <scope>NUCLEOTIDE SEQUENCE</scope>
    <source>
        <strain evidence="3">CCMP2712</strain>
    </source>
</reference>
<reference evidence="1 3" key="1">
    <citation type="journal article" date="2012" name="Nature">
        <title>Algal genomes reveal evolutionary mosaicism and the fate of nucleomorphs.</title>
        <authorList>
            <consortium name="DOE Joint Genome Institute"/>
            <person name="Curtis B.A."/>
            <person name="Tanifuji G."/>
            <person name="Burki F."/>
            <person name="Gruber A."/>
            <person name="Irimia M."/>
            <person name="Maruyama S."/>
            <person name="Arias M.C."/>
            <person name="Ball S.G."/>
            <person name="Gile G.H."/>
            <person name="Hirakawa Y."/>
            <person name="Hopkins J.F."/>
            <person name="Kuo A."/>
            <person name="Rensing S.A."/>
            <person name="Schmutz J."/>
            <person name="Symeonidi A."/>
            <person name="Elias M."/>
            <person name="Eveleigh R.J."/>
            <person name="Herman E.K."/>
            <person name="Klute M.J."/>
            <person name="Nakayama T."/>
            <person name="Obornik M."/>
            <person name="Reyes-Prieto A."/>
            <person name="Armbrust E.V."/>
            <person name="Aves S.J."/>
            <person name="Beiko R.G."/>
            <person name="Coutinho P."/>
            <person name="Dacks J.B."/>
            <person name="Durnford D.G."/>
            <person name="Fast N.M."/>
            <person name="Green B.R."/>
            <person name="Grisdale C.J."/>
            <person name="Hempel F."/>
            <person name="Henrissat B."/>
            <person name="Hoppner M.P."/>
            <person name="Ishida K."/>
            <person name="Kim E."/>
            <person name="Koreny L."/>
            <person name="Kroth P.G."/>
            <person name="Liu Y."/>
            <person name="Malik S.B."/>
            <person name="Maier U.G."/>
            <person name="McRose D."/>
            <person name="Mock T."/>
            <person name="Neilson J.A."/>
            <person name="Onodera N.T."/>
            <person name="Poole A.M."/>
            <person name="Pritham E.J."/>
            <person name="Richards T.A."/>
            <person name="Rocap G."/>
            <person name="Roy S.W."/>
            <person name="Sarai C."/>
            <person name="Schaack S."/>
            <person name="Shirato S."/>
            <person name="Slamovits C.H."/>
            <person name="Spencer D.F."/>
            <person name="Suzuki S."/>
            <person name="Worden A.Z."/>
            <person name="Zauner S."/>
            <person name="Barry K."/>
            <person name="Bell C."/>
            <person name="Bharti A.K."/>
            <person name="Crow J.A."/>
            <person name="Grimwood J."/>
            <person name="Kramer R."/>
            <person name="Lindquist E."/>
            <person name="Lucas S."/>
            <person name="Salamov A."/>
            <person name="McFadden G.I."/>
            <person name="Lane C.E."/>
            <person name="Keeling P.J."/>
            <person name="Gray M.W."/>
            <person name="Grigoriev I.V."/>
            <person name="Archibald J.M."/>
        </authorList>
    </citation>
    <scope>NUCLEOTIDE SEQUENCE</scope>
    <source>
        <strain evidence="1 3">CCMP2712</strain>
    </source>
</reference>
<dbReference type="OMA" id="TYDGNEG"/>